<feature type="transmembrane region" description="Helical" evidence="1">
    <location>
        <begin position="52"/>
        <end position="76"/>
    </location>
</feature>
<feature type="transmembrane region" description="Helical" evidence="1">
    <location>
        <begin position="191"/>
        <end position="210"/>
    </location>
</feature>
<feature type="transmembrane region" description="Helical" evidence="1">
    <location>
        <begin position="21"/>
        <end position="40"/>
    </location>
</feature>
<evidence type="ECO:0000313" key="2">
    <source>
        <dbReference type="EMBL" id="KIY48199.1"/>
    </source>
</evidence>
<reference evidence="2 3" key="1">
    <citation type="journal article" date="2015" name="Fungal Genet. Biol.">
        <title>Evolution of novel wood decay mechanisms in Agaricales revealed by the genome sequences of Fistulina hepatica and Cylindrobasidium torrendii.</title>
        <authorList>
            <person name="Floudas D."/>
            <person name="Held B.W."/>
            <person name="Riley R."/>
            <person name="Nagy L.G."/>
            <person name="Koehler G."/>
            <person name="Ransdell A.S."/>
            <person name="Younus H."/>
            <person name="Chow J."/>
            <person name="Chiniquy J."/>
            <person name="Lipzen A."/>
            <person name="Tritt A."/>
            <person name="Sun H."/>
            <person name="Haridas S."/>
            <person name="LaButti K."/>
            <person name="Ohm R.A."/>
            <person name="Kues U."/>
            <person name="Blanchette R.A."/>
            <person name="Grigoriev I.V."/>
            <person name="Minto R.E."/>
            <person name="Hibbett D.S."/>
        </authorList>
    </citation>
    <scope>NUCLEOTIDE SEQUENCE [LARGE SCALE GENOMIC DNA]</scope>
    <source>
        <strain evidence="2 3">ATCC 64428</strain>
    </source>
</reference>
<dbReference type="EMBL" id="KN881851">
    <property type="protein sequence ID" value="KIY48199.1"/>
    <property type="molecule type" value="Genomic_DNA"/>
</dbReference>
<keyword evidence="1" id="KW-0472">Membrane</keyword>
<organism evidence="2 3">
    <name type="scientific">Fistulina hepatica ATCC 64428</name>
    <dbReference type="NCBI Taxonomy" id="1128425"/>
    <lineage>
        <taxon>Eukaryota</taxon>
        <taxon>Fungi</taxon>
        <taxon>Dikarya</taxon>
        <taxon>Basidiomycota</taxon>
        <taxon>Agaricomycotina</taxon>
        <taxon>Agaricomycetes</taxon>
        <taxon>Agaricomycetidae</taxon>
        <taxon>Agaricales</taxon>
        <taxon>Fistulinaceae</taxon>
        <taxon>Fistulina</taxon>
    </lineage>
</organism>
<evidence type="ECO:0000313" key="3">
    <source>
        <dbReference type="Proteomes" id="UP000054144"/>
    </source>
</evidence>
<keyword evidence="1" id="KW-0812">Transmembrane</keyword>
<feature type="transmembrane region" description="Helical" evidence="1">
    <location>
        <begin position="321"/>
        <end position="343"/>
    </location>
</feature>
<sequence length="394" mass="44289">MRLTTDTPEFNVQSDPSTRGTWGIFSTCLSTLIICVWTAVHVDTPAQRSLLWSILVKLGWMIIGLFAPELLLLLAYRQWAAAQGLMQPLLDHNSNERQFQSPWTLTHAFYACMGGYAFDFPEVKEADSVISPYGIKFLVNHFPHLLPEVSDDNICDRDQGSSLAKTISLVQLLWFCVNCASRRTQGLPISLLEVTTLAHAICMFVTYLFWFDKPLDVNGPTLIADTPEARQVCALIIKTTFETALYDMPNLPKGVNNDQVLLRPNSSLQSFILGDAVPGVEGVYRSGLATPLLYAMYGIPHFIGWNAVFPTSIEQTLWRTATIFITGWGVILCIAVILIFRLYPHPKWSLIHVLIAFYGAASVYVVTESLRQLFYLPPGAYELPSWSNYWPHFS</sequence>
<dbReference type="Proteomes" id="UP000054144">
    <property type="component" value="Unassembled WGS sequence"/>
</dbReference>
<evidence type="ECO:0000256" key="1">
    <source>
        <dbReference type="SAM" id="Phobius"/>
    </source>
</evidence>
<name>A0A0D7ACR4_9AGAR</name>
<keyword evidence="1" id="KW-1133">Transmembrane helix</keyword>
<gene>
    <name evidence="2" type="ORF">FISHEDRAFT_43651</name>
</gene>
<dbReference type="AlphaFoldDB" id="A0A0D7ACR4"/>
<proteinExistence type="predicted"/>
<dbReference type="PANTHER" id="PTHR35043:SF9">
    <property type="match status" value="1"/>
</dbReference>
<keyword evidence="3" id="KW-1185">Reference proteome</keyword>
<protein>
    <submittedName>
        <fullName evidence="2">Uncharacterized protein</fullName>
    </submittedName>
</protein>
<feature type="transmembrane region" description="Helical" evidence="1">
    <location>
        <begin position="349"/>
        <end position="367"/>
    </location>
</feature>
<dbReference type="PANTHER" id="PTHR35043">
    <property type="entry name" value="TRANSCRIPTION FACTOR DOMAIN-CONTAINING PROTEIN"/>
    <property type="match status" value="1"/>
</dbReference>
<accession>A0A0D7ACR4</accession>
<dbReference type="OrthoDB" id="3029001at2759"/>
<feature type="transmembrane region" description="Helical" evidence="1">
    <location>
        <begin position="292"/>
        <end position="309"/>
    </location>
</feature>